<dbReference type="OrthoDB" id="5979581at2759"/>
<keyword evidence="4" id="KW-0547">Nucleotide-binding</keyword>
<keyword evidence="5 10" id="KW-0418">Kinase</keyword>
<name>A0A9P4TTM3_9PEZI</name>
<dbReference type="GO" id="GO:0050684">
    <property type="term" value="P:regulation of mRNA processing"/>
    <property type="evidence" value="ECO:0007669"/>
    <property type="project" value="TreeGrafter"/>
</dbReference>
<dbReference type="Gene3D" id="3.30.200.20">
    <property type="entry name" value="Phosphorylase Kinase, domain 1"/>
    <property type="match status" value="1"/>
</dbReference>
<dbReference type="SUPFAM" id="SSF56112">
    <property type="entry name" value="Protein kinase-like (PK-like)"/>
    <property type="match status" value="1"/>
</dbReference>
<protein>
    <recommendedName>
        <fullName evidence="1">non-specific serine/threonine protein kinase</fullName>
        <ecNumber evidence="1">2.7.11.1</ecNumber>
    </recommendedName>
</protein>
<dbReference type="AlphaFoldDB" id="A0A9P4TTM3"/>
<comment type="catalytic activity">
    <reaction evidence="7">
        <text>L-threonyl-[protein] + ATP = O-phospho-L-threonyl-[protein] + ADP + H(+)</text>
        <dbReference type="Rhea" id="RHEA:46608"/>
        <dbReference type="Rhea" id="RHEA-COMP:11060"/>
        <dbReference type="Rhea" id="RHEA-COMP:11605"/>
        <dbReference type="ChEBI" id="CHEBI:15378"/>
        <dbReference type="ChEBI" id="CHEBI:30013"/>
        <dbReference type="ChEBI" id="CHEBI:30616"/>
        <dbReference type="ChEBI" id="CHEBI:61977"/>
        <dbReference type="ChEBI" id="CHEBI:456216"/>
        <dbReference type="EC" id="2.7.11.1"/>
    </reaction>
</comment>
<gene>
    <name evidence="10" type="ORF">EJ08DRAFT_690439</name>
</gene>
<feature type="domain" description="Protein kinase" evidence="9">
    <location>
        <begin position="40"/>
        <end position="378"/>
    </location>
</feature>
<comment type="caution">
    <text evidence="10">The sequence shown here is derived from an EMBL/GenBank/DDBJ whole genome shotgun (WGS) entry which is preliminary data.</text>
</comment>
<evidence type="ECO:0000256" key="8">
    <source>
        <dbReference type="ARBA" id="ARBA00048679"/>
    </source>
</evidence>
<evidence type="ECO:0000256" key="6">
    <source>
        <dbReference type="ARBA" id="ARBA00022840"/>
    </source>
</evidence>
<dbReference type="EMBL" id="MU007112">
    <property type="protein sequence ID" value="KAF2420196.1"/>
    <property type="molecule type" value="Genomic_DNA"/>
</dbReference>
<evidence type="ECO:0000256" key="3">
    <source>
        <dbReference type="ARBA" id="ARBA00022679"/>
    </source>
</evidence>
<reference evidence="10" key="1">
    <citation type="journal article" date="2020" name="Stud. Mycol.">
        <title>101 Dothideomycetes genomes: a test case for predicting lifestyles and emergence of pathogens.</title>
        <authorList>
            <person name="Haridas S."/>
            <person name="Albert R."/>
            <person name="Binder M."/>
            <person name="Bloem J."/>
            <person name="Labutti K."/>
            <person name="Salamov A."/>
            <person name="Andreopoulos B."/>
            <person name="Baker S."/>
            <person name="Barry K."/>
            <person name="Bills G."/>
            <person name="Bluhm B."/>
            <person name="Cannon C."/>
            <person name="Castanera R."/>
            <person name="Culley D."/>
            <person name="Daum C."/>
            <person name="Ezra D."/>
            <person name="Gonzalez J."/>
            <person name="Henrissat B."/>
            <person name="Kuo A."/>
            <person name="Liang C."/>
            <person name="Lipzen A."/>
            <person name="Lutzoni F."/>
            <person name="Magnuson J."/>
            <person name="Mondo S."/>
            <person name="Nolan M."/>
            <person name="Ohm R."/>
            <person name="Pangilinan J."/>
            <person name="Park H.-J."/>
            <person name="Ramirez L."/>
            <person name="Alfaro M."/>
            <person name="Sun H."/>
            <person name="Tritt A."/>
            <person name="Yoshinaga Y."/>
            <person name="Zwiers L.-H."/>
            <person name="Turgeon B."/>
            <person name="Goodwin S."/>
            <person name="Spatafora J."/>
            <person name="Crous P."/>
            <person name="Grigoriev I."/>
        </authorList>
    </citation>
    <scope>NUCLEOTIDE SEQUENCE</scope>
    <source>
        <strain evidence="10">CBS 130266</strain>
    </source>
</reference>
<comment type="catalytic activity">
    <reaction evidence="8">
        <text>L-seryl-[protein] + ATP = O-phospho-L-seryl-[protein] + ADP + H(+)</text>
        <dbReference type="Rhea" id="RHEA:17989"/>
        <dbReference type="Rhea" id="RHEA-COMP:9863"/>
        <dbReference type="Rhea" id="RHEA-COMP:11604"/>
        <dbReference type="ChEBI" id="CHEBI:15378"/>
        <dbReference type="ChEBI" id="CHEBI:29999"/>
        <dbReference type="ChEBI" id="CHEBI:30616"/>
        <dbReference type="ChEBI" id="CHEBI:83421"/>
        <dbReference type="ChEBI" id="CHEBI:456216"/>
        <dbReference type="EC" id="2.7.11.1"/>
    </reaction>
</comment>
<evidence type="ECO:0000256" key="1">
    <source>
        <dbReference type="ARBA" id="ARBA00012513"/>
    </source>
</evidence>
<dbReference type="GO" id="GO:0004674">
    <property type="term" value="F:protein serine/threonine kinase activity"/>
    <property type="evidence" value="ECO:0007669"/>
    <property type="project" value="UniProtKB-KW"/>
</dbReference>
<dbReference type="InterPro" id="IPR000719">
    <property type="entry name" value="Prot_kinase_dom"/>
</dbReference>
<keyword evidence="11" id="KW-1185">Reference proteome</keyword>
<evidence type="ECO:0000313" key="10">
    <source>
        <dbReference type="EMBL" id="KAF2420196.1"/>
    </source>
</evidence>
<dbReference type="GO" id="GO:0000245">
    <property type="term" value="P:spliceosomal complex assembly"/>
    <property type="evidence" value="ECO:0007669"/>
    <property type="project" value="TreeGrafter"/>
</dbReference>
<proteinExistence type="predicted"/>
<sequence>MSQMDQFSHICDVDAEPLEGYRRGGYHPILLGDLLKDGRYRIVHKLGWGGYSTVWISVSEQGERNREFKVLRAIASMRSEHPGYRHLVQMLDHFQLLGPNGTHSCVVLEVLGSSVPDLLDARFRGERLPGKFARDIAKQALLGLDYLHQQKIGHGDLHTRNLAFTMSSIHSLSEDELLQKLGDPETGLLRRNDGKPLEAGIPEYIVRPTSYPADLSIILHPIKMVDFGESFLSDDIPDILHTPLQAQAPEIIFGEKLDYRVDLWSMGCLLFELVVGQPPFDSFMTTPTILVRQMLEMANDELPERWQQTWRAMDSASPGEKSGYTLQEWLEEMYFDGERNDDLTREDILKVGKLVRSILQFEPAKRASAEELLQDSWFKELLQQSRK</sequence>
<organism evidence="10 11">
    <name type="scientific">Tothia fuscella</name>
    <dbReference type="NCBI Taxonomy" id="1048955"/>
    <lineage>
        <taxon>Eukaryota</taxon>
        <taxon>Fungi</taxon>
        <taxon>Dikarya</taxon>
        <taxon>Ascomycota</taxon>
        <taxon>Pezizomycotina</taxon>
        <taxon>Dothideomycetes</taxon>
        <taxon>Pleosporomycetidae</taxon>
        <taxon>Venturiales</taxon>
        <taxon>Cylindrosympodiaceae</taxon>
        <taxon>Tothia</taxon>
    </lineage>
</organism>
<dbReference type="PANTHER" id="PTHR47634">
    <property type="entry name" value="PROTEIN KINASE DOMAIN-CONTAINING PROTEIN-RELATED"/>
    <property type="match status" value="1"/>
</dbReference>
<keyword evidence="6" id="KW-0067">ATP-binding</keyword>
<evidence type="ECO:0000259" key="9">
    <source>
        <dbReference type="PROSITE" id="PS50011"/>
    </source>
</evidence>
<dbReference type="EC" id="2.7.11.1" evidence="1"/>
<dbReference type="Proteomes" id="UP000800235">
    <property type="component" value="Unassembled WGS sequence"/>
</dbReference>
<dbReference type="InterPro" id="IPR051334">
    <property type="entry name" value="SRPK"/>
</dbReference>
<keyword evidence="2" id="KW-0723">Serine/threonine-protein kinase</keyword>
<evidence type="ECO:0000256" key="5">
    <source>
        <dbReference type="ARBA" id="ARBA00022777"/>
    </source>
</evidence>
<dbReference type="InterPro" id="IPR011009">
    <property type="entry name" value="Kinase-like_dom_sf"/>
</dbReference>
<accession>A0A9P4TTM3</accession>
<dbReference type="PANTHER" id="PTHR47634:SF9">
    <property type="entry name" value="PROTEIN KINASE DOMAIN-CONTAINING PROTEIN-RELATED"/>
    <property type="match status" value="1"/>
</dbReference>
<dbReference type="Pfam" id="PF00069">
    <property type="entry name" value="Pkinase"/>
    <property type="match status" value="1"/>
</dbReference>
<dbReference type="Gene3D" id="1.10.510.10">
    <property type="entry name" value="Transferase(Phosphotransferase) domain 1"/>
    <property type="match status" value="1"/>
</dbReference>
<evidence type="ECO:0000256" key="4">
    <source>
        <dbReference type="ARBA" id="ARBA00022741"/>
    </source>
</evidence>
<evidence type="ECO:0000256" key="2">
    <source>
        <dbReference type="ARBA" id="ARBA00022527"/>
    </source>
</evidence>
<keyword evidence="3" id="KW-0808">Transferase</keyword>
<evidence type="ECO:0000256" key="7">
    <source>
        <dbReference type="ARBA" id="ARBA00047899"/>
    </source>
</evidence>
<evidence type="ECO:0000313" key="11">
    <source>
        <dbReference type="Proteomes" id="UP000800235"/>
    </source>
</evidence>
<dbReference type="GO" id="GO:0005524">
    <property type="term" value="F:ATP binding"/>
    <property type="evidence" value="ECO:0007669"/>
    <property type="project" value="UniProtKB-KW"/>
</dbReference>
<dbReference type="SMART" id="SM00220">
    <property type="entry name" value="S_TKc"/>
    <property type="match status" value="1"/>
</dbReference>
<dbReference type="PROSITE" id="PS50011">
    <property type="entry name" value="PROTEIN_KINASE_DOM"/>
    <property type="match status" value="1"/>
</dbReference>